<dbReference type="RefSeq" id="XP_064680387.1">
    <property type="nucleotide sequence ID" value="XM_064825010.1"/>
</dbReference>
<evidence type="ECO:0000256" key="1">
    <source>
        <dbReference type="SAM" id="MobiDB-lite"/>
    </source>
</evidence>
<organism evidence="2 3">
    <name type="scientific">Mucor velutinosus</name>
    <dbReference type="NCBI Taxonomy" id="708070"/>
    <lineage>
        <taxon>Eukaryota</taxon>
        <taxon>Fungi</taxon>
        <taxon>Fungi incertae sedis</taxon>
        <taxon>Mucoromycota</taxon>
        <taxon>Mucoromycotina</taxon>
        <taxon>Mucoromycetes</taxon>
        <taxon>Mucorales</taxon>
        <taxon>Mucorineae</taxon>
        <taxon>Mucoraceae</taxon>
        <taxon>Mucor</taxon>
    </lineage>
</organism>
<dbReference type="GeneID" id="89949412"/>
<comment type="caution">
    <text evidence="2">The sequence shown here is derived from an EMBL/GenBank/DDBJ whole genome shotgun (WGS) entry which is preliminary data.</text>
</comment>
<feature type="compositionally biased region" description="Gly residues" evidence="1">
    <location>
        <begin position="164"/>
        <end position="173"/>
    </location>
</feature>
<keyword evidence="3" id="KW-1185">Reference proteome</keyword>
<dbReference type="EMBL" id="JASEJX010000016">
    <property type="protein sequence ID" value="KAK4513721.1"/>
    <property type="molecule type" value="Genomic_DNA"/>
</dbReference>
<feature type="compositionally biased region" description="Polar residues" evidence="1">
    <location>
        <begin position="273"/>
        <end position="293"/>
    </location>
</feature>
<name>A0AAN7DA38_9FUNG</name>
<feature type="region of interest" description="Disordered" evidence="1">
    <location>
        <begin position="117"/>
        <end position="177"/>
    </location>
</feature>
<sequence length="511" mass="57237">MSMNDLFYVLQETDLNNQELYLPPDTPFGKTNSQRLKALLKIHHAKQRERLLIQQVAELDDYQKDFANKNKEDLFITQTETACELMSGPDFLIERNDQIMELLSMIPLMNNTAEKDTEMSELTNSVVPEEKPLAPPPPSLPSDDEMNTSEDEEDSLNDMPQNIGGSGGNGGGDGENEAVHNQKMIYSSIIKKKYKKGFVRLRKLHDTQLKRLQNLQKEDLNAIREETPPPPLPAPVEAAKADRRSSPARNNKEQSPRPNSKDKQKQLERGRTVNEQQRGALSTAHQTAQQLQKNMHRDNQRFNVNKNRQDTDRDMPWNQHLQHKPHTNKIPDITTALKPPTVTSPRPPTVASLKPPIVATAGPPSVTTAGPPMIASSNRNNNNNSSSSSSSSRSGGRSKRGKLHKGRRDSNQPLFDTKPITFKPATLLGDTSGSIYIKNKPDRVIINGQDFGSPKDFDDAINGIQRKDNSILKRHLGGDTYLYFKPSAGQFVALGKVSRIQPFIHKFLLSK</sequence>
<gene>
    <name evidence="2" type="ORF">ATC70_005726</name>
</gene>
<protein>
    <submittedName>
        <fullName evidence="2">Uncharacterized protein</fullName>
    </submittedName>
</protein>
<dbReference type="AlphaFoldDB" id="A0AAN7DA38"/>
<reference evidence="2 3" key="1">
    <citation type="submission" date="2022-11" db="EMBL/GenBank/DDBJ databases">
        <title>Mucor velutinosus strain NIH1002 WGS.</title>
        <authorList>
            <person name="Subramanian P."/>
            <person name="Mullikin J.C."/>
            <person name="Segre J.A."/>
            <person name="Zelazny A.M."/>
        </authorList>
    </citation>
    <scope>NUCLEOTIDE SEQUENCE [LARGE SCALE GENOMIC DNA]</scope>
    <source>
        <strain evidence="2 3">NIH1002</strain>
    </source>
</reference>
<evidence type="ECO:0000313" key="3">
    <source>
        <dbReference type="Proteomes" id="UP001304243"/>
    </source>
</evidence>
<feature type="region of interest" description="Disordered" evidence="1">
    <location>
        <begin position="222"/>
        <end position="418"/>
    </location>
</feature>
<proteinExistence type="predicted"/>
<evidence type="ECO:0000313" key="2">
    <source>
        <dbReference type="EMBL" id="KAK4513721.1"/>
    </source>
</evidence>
<accession>A0AAN7DA38</accession>
<feature type="compositionally biased region" description="Basic and acidic residues" evidence="1">
    <location>
        <begin position="239"/>
        <end position="272"/>
    </location>
</feature>
<feature type="compositionally biased region" description="Acidic residues" evidence="1">
    <location>
        <begin position="142"/>
        <end position="156"/>
    </location>
</feature>
<feature type="compositionally biased region" description="Low complexity" evidence="1">
    <location>
        <begin position="376"/>
        <end position="395"/>
    </location>
</feature>
<feature type="compositionally biased region" description="Basic residues" evidence="1">
    <location>
        <begin position="396"/>
        <end position="407"/>
    </location>
</feature>
<dbReference type="Proteomes" id="UP001304243">
    <property type="component" value="Unassembled WGS sequence"/>
</dbReference>